<dbReference type="InterPro" id="IPR000172">
    <property type="entry name" value="GMC_OxRdtase_N"/>
</dbReference>
<dbReference type="GO" id="GO:0050660">
    <property type="term" value="F:flavin adenine dinucleotide binding"/>
    <property type="evidence" value="ECO:0007669"/>
    <property type="project" value="InterPro"/>
</dbReference>
<evidence type="ECO:0000313" key="10">
    <source>
        <dbReference type="Proteomes" id="UP000663864"/>
    </source>
</evidence>
<evidence type="ECO:0000256" key="1">
    <source>
        <dbReference type="ARBA" id="ARBA00001974"/>
    </source>
</evidence>
<dbReference type="GO" id="GO:0016614">
    <property type="term" value="F:oxidoreductase activity, acting on CH-OH group of donors"/>
    <property type="evidence" value="ECO:0007669"/>
    <property type="project" value="InterPro"/>
</dbReference>
<dbReference type="AlphaFoldDB" id="A0A815MEN1"/>
<protein>
    <recommendedName>
        <fullName evidence="7">Glucose-methanol-choline oxidoreductase N-terminal domain-containing protein</fullName>
    </recommendedName>
</protein>
<keyword evidence="4 5" id="KW-0274">FAD</keyword>
<dbReference type="Pfam" id="PF00732">
    <property type="entry name" value="GMC_oxred_N"/>
    <property type="match status" value="1"/>
</dbReference>
<reference evidence="8" key="1">
    <citation type="submission" date="2021-02" db="EMBL/GenBank/DDBJ databases">
        <authorList>
            <person name="Nowell W R."/>
        </authorList>
    </citation>
    <scope>NUCLEOTIDE SEQUENCE</scope>
</reference>
<evidence type="ECO:0000256" key="2">
    <source>
        <dbReference type="ARBA" id="ARBA00010790"/>
    </source>
</evidence>
<accession>A0A815MEN1</accession>
<evidence type="ECO:0000256" key="6">
    <source>
        <dbReference type="SAM" id="Phobius"/>
    </source>
</evidence>
<proteinExistence type="inferred from homology"/>
<organism evidence="8 10">
    <name type="scientific">Rotaria sordida</name>
    <dbReference type="NCBI Taxonomy" id="392033"/>
    <lineage>
        <taxon>Eukaryota</taxon>
        <taxon>Metazoa</taxon>
        <taxon>Spiralia</taxon>
        <taxon>Gnathifera</taxon>
        <taxon>Rotifera</taxon>
        <taxon>Eurotatoria</taxon>
        <taxon>Bdelloidea</taxon>
        <taxon>Philodinida</taxon>
        <taxon>Philodinidae</taxon>
        <taxon>Rotaria</taxon>
    </lineage>
</organism>
<dbReference type="Gene3D" id="3.30.560.10">
    <property type="entry name" value="Glucose Oxidase, domain 3"/>
    <property type="match status" value="1"/>
</dbReference>
<evidence type="ECO:0000313" key="9">
    <source>
        <dbReference type="EMBL" id="CAF3879595.1"/>
    </source>
</evidence>
<sequence>MDMKKLIIILNFVLIVTLLIGAIVWGAIMTHKFSQINKENKNSPSIYSEEFDFIVVGLGAGGSVIASRLSEVPSWTILALDGGPHEQFSDTDLDPNDRFPSYSFVSPHDPVVTSLPLSAGNNKIMYIPRFNGLGGTGRLYGGINTRPSPTIMRRWPNNWTYDDLLPYYKKIEDHYCYYFDENITGISNDNCRKYHGQYGPLQVNPTYFPEFANVSKFFEPICKDSNQLWGGYNADINGENYLGCSLFQRYFNRQGNRTDEQSDYYLGTSFQGYITPSVINRTNLRIRPATMVTKILFNTTTTTIPKAIAVLIQNNTGTYTIKVNKEIILAGGAFGTPHLLQVSGIGDPSVLLNAQIPLIAENYYVGKNLRDHVAIPMVFQLKNAFSAFPNIKKNLTGYIKSIPNGSKSWIISLNAGLRQDNITDLQIYFSDTNYHSPDYFTNPQPRQCRFGSNGYRETPAEITLRMILQDPSFLGNVTPVSDNIRDKPIINFNWKLINDYEYGVFEISIKKFRNLINNTVWGNLMGDEVFPGINEPLKDFINGHLESALHPISTCQLGLCCNTRLQVNNITNVRVSDASAFGHQVDANPSATIFALAEKLADIIKFDYNVHSLKHRFKRATSRIASGSTISHMAGHYIKDYSKCFPHAA</sequence>
<keyword evidence="3" id="KW-0285">Flavoprotein</keyword>
<name>A0A815MEN1_9BILA</name>
<dbReference type="InterPro" id="IPR007867">
    <property type="entry name" value="GMC_OxRtase_C"/>
</dbReference>
<dbReference type="PANTHER" id="PTHR11552:SF147">
    <property type="entry name" value="CHOLINE DEHYDROGENASE, MITOCHONDRIAL"/>
    <property type="match status" value="1"/>
</dbReference>
<evidence type="ECO:0000259" key="7">
    <source>
        <dbReference type="PROSITE" id="PS00624"/>
    </source>
</evidence>
<dbReference type="SUPFAM" id="SSF54373">
    <property type="entry name" value="FAD-linked reductases, C-terminal domain"/>
    <property type="match status" value="1"/>
</dbReference>
<evidence type="ECO:0000256" key="4">
    <source>
        <dbReference type="ARBA" id="ARBA00022827"/>
    </source>
</evidence>
<gene>
    <name evidence="9" type="ORF">JBS370_LOCUS19765</name>
    <name evidence="8" type="ORF">ZHD862_LOCUS33895</name>
</gene>
<dbReference type="PROSITE" id="PS00624">
    <property type="entry name" value="GMC_OXRED_2"/>
    <property type="match status" value="1"/>
</dbReference>
<keyword evidence="6" id="KW-0812">Transmembrane</keyword>
<evidence type="ECO:0000256" key="5">
    <source>
        <dbReference type="PIRSR" id="PIRSR000137-2"/>
    </source>
</evidence>
<dbReference type="EMBL" id="CAJOBD010002406">
    <property type="protein sequence ID" value="CAF3879595.1"/>
    <property type="molecule type" value="Genomic_DNA"/>
</dbReference>
<dbReference type="Gene3D" id="3.50.50.60">
    <property type="entry name" value="FAD/NAD(P)-binding domain"/>
    <property type="match status" value="1"/>
</dbReference>
<comment type="similarity">
    <text evidence="2">Belongs to the GMC oxidoreductase family.</text>
</comment>
<dbReference type="InterPro" id="IPR036188">
    <property type="entry name" value="FAD/NAD-bd_sf"/>
</dbReference>
<feature type="domain" description="Glucose-methanol-choline oxidoreductase N-terminal" evidence="7">
    <location>
        <begin position="332"/>
        <end position="346"/>
    </location>
</feature>
<evidence type="ECO:0000256" key="3">
    <source>
        <dbReference type="ARBA" id="ARBA00022630"/>
    </source>
</evidence>
<comment type="cofactor">
    <cofactor evidence="1 5">
        <name>FAD</name>
        <dbReference type="ChEBI" id="CHEBI:57692"/>
    </cofactor>
</comment>
<dbReference type="PANTHER" id="PTHR11552">
    <property type="entry name" value="GLUCOSE-METHANOL-CHOLINE GMC OXIDOREDUCTASE"/>
    <property type="match status" value="1"/>
</dbReference>
<dbReference type="SUPFAM" id="SSF51905">
    <property type="entry name" value="FAD/NAD(P)-binding domain"/>
    <property type="match status" value="1"/>
</dbReference>
<feature type="binding site" evidence="5">
    <location>
        <position position="292"/>
    </location>
    <ligand>
        <name>FAD</name>
        <dbReference type="ChEBI" id="CHEBI:57692"/>
    </ligand>
</feature>
<feature type="binding site" evidence="5">
    <location>
        <position position="136"/>
    </location>
    <ligand>
        <name>FAD</name>
        <dbReference type="ChEBI" id="CHEBI:57692"/>
    </ligand>
</feature>
<dbReference type="InterPro" id="IPR012132">
    <property type="entry name" value="GMC_OxRdtase"/>
</dbReference>
<dbReference type="EMBL" id="CAJNOT010004172">
    <property type="protein sequence ID" value="CAF1419594.1"/>
    <property type="molecule type" value="Genomic_DNA"/>
</dbReference>
<feature type="transmembrane region" description="Helical" evidence="6">
    <location>
        <begin position="7"/>
        <end position="28"/>
    </location>
</feature>
<keyword evidence="6" id="KW-0472">Membrane</keyword>
<keyword evidence="6" id="KW-1133">Transmembrane helix</keyword>
<evidence type="ECO:0000313" key="8">
    <source>
        <dbReference type="EMBL" id="CAF1419594.1"/>
    </source>
</evidence>
<dbReference type="PIRSF" id="PIRSF000137">
    <property type="entry name" value="Alcohol_oxidase"/>
    <property type="match status" value="1"/>
</dbReference>
<comment type="caution">
    <text evidence="8">The sequence shown here is derived from an EMBL/GenBank/DDBJ whole genome shotgun (WGS) entry which is preliminary data.</text>
</comment>
<dbReference type="Pfam" id="PF05199">
    <property type="entry name" value="GMC_oxred_C"/>
    <property type="match status" value="1"/>
</dbReference>
<dbReference type="Proteomes" id="UP000663836">
    <property type="component" value="Unassembled WGS sequence"/>
</dbReference>
<dbReference type="Proteomes" id="UP000663864">
    <property type="component" value="Unassembled WGS sequence"/>
</dbReference>